<dbReference type="Proteomes" id="UP000677228">
    <property type="component" value="Unassembled WGS sequence"/>
</dbReference>
<sequence>MRIAVTTVKCELVPWNTYEIDEETAAVGHSSLAASSLNELLVAWSSPDVHSWDFADWRSPLAALPFTELLVSSSPGDEWSVYYWHFSLAASSASQSLVTSWSSDAHCCDEIKITSGAAEYLGDRLMAR</sequence>
<protein>
    <submittedName>
        <fullName evidence="1">Uncharacterized protein</fullName>
    </submittedName>
</protein>
<evidence type="ECO:0000313" key="1">
    <source>
        <dbReference type="EMBL" id="CAF0817142.1"/>
    </source>
</evidence>
<evidence type="ECO:0000313" key="3">
    <source>
        <dbReference type="Proteomes" id="UP000677228"/>
    </source>
</evidence>
<comment type="caution">
    <text evidence="1">The sequence shown here is derived from an EMBL/GenBank/DDBJ whole genome shotgun (WGS) entry which is preliminary data.</text>
</comment>
<organism evidence="1 3">
    <name type="scientific">Didymodactylos carnosus</name>
    <dbReference type="NCBI Taxonomy" id="1234261"/>
    <lineage>
        <taxon>Eukaryota</taxon>
        <taxon>Metazoa</taxon>
        <taxon>Spiralia</taxon>
        <taxon>Gnathifera</taxon>
        <taxon>Rotifera</taxon>
        <taxon>Eurotatoria</taxon>
        <taxon>Bdelloidea</taxon>
        <taxon>Philodinida</taxon>
        <taxon>Philodinidae</taxon>
        <taxon>Didymodactylos</taxon>
    </lineage>
</organism>
<dbReference type="Proteomes" id="UP000682733">
    <property type="component" value="Unassembled WGS sequence"/>
</dbReference>
<accession>A0A8S2D5B9</accession>
<proteinExistence type="predicted"/>
<evidence type="ECO:0000313" key="2">
    <source>
        <dbReference type="EMBL" id="CAF3601279.1"/>
    </source>
</evidence>
<dbReference type="EMBL" id="CAJNOK010001534">
    <property type="protein sequence ID" value="CAF0817142.1"/>
    <property type="molecule type" value="Genomic_DNA"/>
</dbReference>
<dbReference type="AlphaFoldDB" id="A0A8S2D5B9"/>
<name>A0A8S2D5B9_9BILA</name>
<gene>
    <name evidence="1" type="ORF">OVA965_LOCUS5454</name>
    <name evidence="2" type="ORF">TMI583_LOCUS5452</name>
</gene>
<dbReference type="EMBL" id="CAJOBA010001534">
    <property type="protein sequence ID" value="CAF3601279.1"/>
    <property type="molecule type" value="Genomic_DNA"/>
</dbReference>
<reference evidence="1" key="1">
    <citation type="submission" date="2021-02" db="EMBL/GenBank/DDBJ databases">
        <authorList>
            <person name="Nowell W R."/>
        </authorList>
    </citation>
    <scope>NUCLEOTIDE SEQUENCE</scope>
</reference>